<accession>J9FFV8</accession>
<gene>
    <name evidence="1" type="ORF">EVA_18086</name>
</gene>
<comment type="caution">
    <text evidence="1">The sequence shown here is derived from an EMBL/GenBank/DDBJ whole genome shotgun (WGS) entry which is preliminary data.</text>
</comment>
<organism evidence="1">
    <name type="scientific">gut metagenome</name>
    <dbReference type="NCBI Taxonomy" id="749906"/>
    <lineage>
        <taxon>unclassified sequences</taxon>
        <taxon>metagenomes</taxon>
        <taxon>organismal metagenomes</taxon>
    </lineage>
</organism>
<sequence>MVQLLLVVSKLVALKLVKKFKSLVLVKIRNLLLQVLKCSVRFLMKVKLVITLACCFVVSTRMKSNVVWLSATRVKLNLTMNSRLKFIS</sequence>
<protein>
    <submittedName>
        <fullName evidence="1">Uncharacterized protein</fullName>
    </submittedName>
</protein>
<name>J9FFV8_9ZZZZ</name>
<proteinExistence type="predicted"/>
<dbReference type="AlphaFoldDB" id="J9FFV8"/>
<evidence type="ECO:0000313" key="1">
    <source>
        <dbReference type="EMBL" id="EJW93806.1"/>
    </source>
</evidence>
<reference evidence="1" key="1">
    <citation type="journal article" date="2012" name="PLoS ONE">
        <title>Gene sets for utilization of primary and secondary nutrition supplies in the distal gut of endangered iberian lynx.</title>
        <authorList>
            <person name="Alcaide M."/>
            <person name="Messina E."/>
            <person name="Richter M."/>
            <person name="Bargiela R."/>
            <person name="Peplies J."/>
            <person name="Huws S.A."/>
            <person name="Newbold C.J."/>
            <person name="Golyshin P.N."/>
            <person name="Simon M.A."/>
            <person name="Lopez G."/>
            <person name="Yakimov M.M."/>
            <person name="Ferrer M."/>
        </authorList>
    </citation>
    <scope>NUCLEOTIDE SEQUENCE</scope>
</reference>
<dbReference type="EMBL" id="AMCI01006752">
    <property type="protein sequence ID" value="EJW93806.1"/>
    <property type="molecule type" value="Genomic_DNA"/>
</dbReference>